<evidence type="ECO:0000256" key="8">
    <source>
        <dbReference type="ARBA" id="ARBA00023055"/>
    </source>
</evidence>
<feature type="region of interest" description="Disordered" evidence="12">
    <location>
        <begin position="267"/>
        <end position="303"/>
    </location>
</feature>
<dbReference type="EMBL" id="KK852874">
    <property type="protein sequence ID" value="KDR14543.1"/>
    <property type="molecule type" value="Genomic_DNA"/>
</dbReference>
<feature type="compositionally biased region" description="Polar residues" evidence="12">
    <location>
        <begin position="292"/>
        <end position="303"/>
    </location>
</feature>
<dbReference type="STRING" id="136037.A0A067QYI2"/>
<dbReference type="GO" id="GO:0006869">
    <property type="term" value="P:lipid transport"/>
    <property type="evidence" value="ECO:0007669"/>
    <property type="project" value="UniProtKB-KW"/>
</dbReference>
<name>A0A067QYI2_ZOONE</name>
<evidence type="ECO:0000256" key="10">
    <source>
        <dbReference type="ARBA" id="ARBA00024479"/>
    </source>
</evidence>
<dbReference type="Proteomes" id="UP000027135">
    <property type="component" value="Unassembled WGS sequence"/>
</dbReference>
<dbReference type="GO" id="GO:0005789">
    <property type="term" value="C:endoplasmic reticulum membrane"/>
    <property type="evidence" value="ECO:0007669"/>
    <property type="project" value="UniProtKB-SubCell"/>
</dbReference>
<dbReference type="OrthoDB" id="18982at2759"/>
<gene>
    <name evidence="13" type="ORF">L798_11702</name>
</gene>
<evidence type="ECO:0000256" key="5">
    <source>
        <dbReference type="ARBA" id="ARBA00022448"/>
    </source>
</evidence>
<evidence type="ECO:0000256" key="9">
    <source>
        <dbReference type="ARBA" id="ARBA00023136"/>
    </source>
</evidence>
<feature type="compositionally biased region" description="Polar residues" evidence="12">
    <location>
        <begin position="497"/>
        <end position="517"/>
    </location>
</feature>
<dbReference type="Pfam" id="PF13329">
    <property type="entry name" value="ATG2_CAD"/>
    <property type="match status" value="2"/>
</dbReference>
<dbReference type="GO" id="GO:0000422">
    <property type="term" value="P:autophagy of mitochondrion"/>
    <property type="evidence" value="ECO:0007669"/>
    <property type="project" value="TreeGrafter"/>
</dbReference>
<evidence type="ECO:0000256" key="3">
    <source>
        <dbReference type="ARBA" id="ARBA00009714"/>
    </source>
</evidence>
<dbReference type="GO" id="GO:0061723">
    <property type="term" value="P:glycophagy"/>
    <property type="evidence" value="ECO:0007669"/>
    <property type="project" value="TreeGrafter"/>
</dbReference>
<feature type="region of interest" description="Disordered" evidence="12">
    <location>
        <begin position="441"/>
        <end position="535"/>
    </location>
</feature>
<reference evidence="13 14" key="1">
    <citation type="journal article" date="2014" name="Nat. Commun.">
        <title>Molecular traces of alternative social organization in a termite genome.</title>
        <authorList>
            <person name="Terrapon N."/>
            <person name="Li C."/>
            <person name="Robertson H.M."/>
            <person name="Ji L."/>
            <person name="Meng X."/>
            <person name="Booth W."/>
            <person name="Chen Z."/>
            <person name="Childers C.P."/>
            <person name="Glastad K.M."/>
            <person name="Gokhale K."/>
            <person name="Gowin J."/>
            <person name="Gronenberg W."/>
            <person name="Hermansen R.A."/>
            <person name="Hu H."/>
            <person name="Hunt B.G."/>
            <person name="Huylmans A.K."/>
            <person name="Khalil S.M."/>
            <person name="Mitchell R.D."/>
            <person name="Munoz-Torres M.C."/>
            <person name="Mustard J.A."/>
            <person name="Pan H."/>
            <person name="Reese J.T."/>
            <person name="Scharf M.E."/>
            <person name="Sun F."/>
            <person name="Vogel H."/>
            <person name="Xiao J."/>
            <person name="Yang W."/>
            <person name="Yang Z."/>
            <person name="Yang Z."/>
            <person name="Zhou J."/>
            <person name="Zhu J."/>
            <person name="Brent C.S."/>
            <person name="Elsik C.G."/>
            <person name="Goodisman M.A."/>
            <person name="Liberles D.A."/>
            <person name="Roe R.M."/>
            <person name="Vargo E.L."/>
            <person name="Vilcinskas A."/>
            <person name="Wang J."/>
            <person name="Bornberg-Bauer E."/>
            <person name="Korb J."/>
            <person name="Zhang G."/>
            <person name="Liebig J."/>
        </authorList>
    </citation>
    <scope>NUCLEOTIDE SEQUENCE [LARGE SCALE GENOMIC DNA]</scope>
    <source>
        <tissue evidence="13">Whole organism</tissue>
    </source>
</reference>
<keyword evidence="5" id="KW-0813">Transport</keyword>
<comment type="subcellular location">
    <subcellularLocation>
        <location evidence="1">Endoplasmic reticulum membrane</location>
        <topology evidence="1">Peripheral membrane protein</topology>
    </subcellularLocation>
    <subcellularLocation>
        <location evidence="2">Preautophagosomal structure membrane</location>
        <topology evidence="2">Peripheral membrane protein</topology>
    </subcellularLocation>
</comment>
<dbReference type="GO" id="GO:0032266">
    <property type="term" value="F:phosphatidylinositol-3-phosphate binding"/>
    <property type="evidence" value="ECO:0007669"/>
    <property type="project" value="TreeGrafter"/>
</dbReference>
<evidence type="ECO:0000313" key="13">
    <source>
        <dbReference type="EMBL" id="KDR14543.1"/>
    </source>
</evidence>
<dbReference type="GO" id="GO:0061709">
    <property type="term" value="P:reticulophagy"/>
    <property type="evidence" value="ECO:0007669"/>
    <property type="project" value="TreeGrafter"/>
</dbReference>
<evidence type="ECO:0000256" key="11">
    <source>
        <dbReference type="ARBA" id="ARBA00024615"/>
    </source>
</evidence>
<keyword evidence="9" id="KW-0472">Membrane</keyword>
<dbReference type="GO" id="GO:0061908">
    <property type="term" value="C:phagophore"/>
    <property type="evidence" value="ECO:0007669"/>
    <property type="project" value="TreeGrafter"/>
</dbReference>
<dbReference type="InterPro" id="IPR026849">
    <property type="entry name" value="ATG2"/>
</dbReference>
<keyword evidence="8" id="KW-0445">Lipid transport</keyword>
<keyword evidence="6" id="KW-0256">Endoplasmic reticulum</keyword>
<dbReference type="GO" id="GO:0000045">
    <property type="term" value="P:autophagosome assembly"/>
    <property type="evidence" value="ECO:0007669"/>
    <property type="project" value="TreeGrafter"/>
</dbReference>
<proteinExistence type="inferred from homology"/>
<evidence type="ECO:0000256" key="6">
    <source>
        <dbReference type="ARBA" id="ARBA00022824"/>
    </source>
</evidence>
<evidence type="ECO:0000256" key="12">
    <source>
        <dbReference type="SAM" id="MobiDB-lite"/>
    </source>
</evidence>
<keyword evidence="7" id="KW-0072">Autophagy</keyword>
<feature type="compositionally biased region" description="Low complexity" evidence="12">
    <location>
        <begin position="466"/>
        <end position="492"/>
    </location>
</feature>
<evidence type="ECO:0000256" key="4">
    <source>
        <dbReference type="ARBA" id="ARBA00018070"/>
    </source>
</evidence>
<accession>A0A067QYI2</accession>
<dbReference type="GO" id="GO:0043495">
    <property type="term" value="F:protein-membrane adaptor activity"/>
    <property type="evidence" value="ECO:0007669"/>
    <property type="project" value="TreeGrafter"/>
</dbReference>
<dbReference type="PANTHER" id="PTHR13190">
    <property type="entry name" value="AUTOPHAGY-RELATED 2, ISOFORM A"/>
    <property type="match status" value="1"/>
</dbReference>
<dbReference type="GO" id="GO:0034045">
    <property type="term" value="C:phagophore assembly site membrane"/>
    <property type="evidence" value="ECO:0007669"/>
    <property type="project" value="UniProtKB-SubCell"/>
</dbReference>
<comment type="catalytic activity">
    <reaction evidence="11">
        <text>a 1,2-diacyl-sn-glycero-3-phosphoethanolamine(in) = a 1,2-diacyl-sn-glycero-3-phosphoethanolamine(out)</text>
        <dbReference type="Rhea" id="RHEA:38895"/>
        <dbReference type="ChEBI" id="CHEBI:64612"/>
    </reaction>
</comment>
<protein>
    <recommendedName>
        <fullName evidence="4">Autophagy-related protein 2</fullName>
    </recommendedName>
</protein>
<dbReference type="OMA" id="VDNHFCL"/>
<feature type="compositionally biased region" description="Polar residues" evidence="12">
    <location>
        <begin position="921"/>
        <end position="941"/>
    </location>
</feature>
<organism evidence="13 14">
    <name type="scientific">Zootermopsis nevadensis</name>
    <name type="common">Dampwood termite</name>
    <dbReference type="NCBI Taxonomy" id="136037"/>
    <lineage>
        <taxon>Eukaryota</taxon>
        <taxon>Metazoa</taxon>
        <taxon>Ecdysozoa</taxon>
        <taxon>Arthropoda</taxon>
        <taxon>Hexapoda</taxon>
        <taxon>Insecta</taxon>
        <taxon>Pterygota</taxon>
        <taxon>Neoptera</taxon>
        <taxon>Polyneoptera</taxon>
        <taxon>Dictyoptera</taxon>
        <taxon>Blattodea</taxon>
        <taxon>Blattoidea</taxon>
        <taxon>Termitoidae</taxon>
        <taxon>Termopsidae</taxon>
        <taxon>Zootermopsis</taxon>
    </lineage>
</organism>
<feature type="compositionally biased region" description="Low complexity" evidence="12">
    <location>
        <begin position="267"/>
        <end position="284"/>
    </location>
</feature>
<dbReference type="InParanoid" id="A0A067QYI2"/>
<comment type="catalytic activity">
    <reaction evidence="10">
        <text>a 1,2-diacyl-sn-glycero-3-phospho-L-serine(in) = a 1,2-diacyl-sn-glycero-3-phospho-L-serine(out)</text>
        <dbReference type="Rhea" id="RHEA:38663"/>
        <dbReference type="ChEBI" id="CHEBI:57262"/>
    </reaction>
</comment>
<comment type="similarity">
    <text evidence="3">Belongs to the ATG2 family.</text>
</comment>
<evidence type="ECO:0000313" key="14">
    <source>
        <dbReference type="Proteomes" id="UP000027135"/>
    </source>
</evidence>
<feature type="compositionally biased region" description="Acidic residues" evidence="12">
    <location>
        <begin position="910"/>
        <end position="919"/>
    </location>
</feature>
<feature type="region of interest" description="Disordered" evidence="12">
    <location>
        <begin position="907"/>
        <end position="967"/>
    </location>
</feature>
<evidence type="ECO:0000256" key="7">
    <source>
        <dbReference type="ARBA" id="ARBA00023006"/>
    </source>
</evidence>
<dbReference type="eggNOG" id="KOG2993">
    <property type="taxonomic scope" value="Eukaryota"/>
</dbReference>
<sequence length="1707" mass="189493">MFNTFKMPWCLGLPWSESIKKRACRYLLQRYLGQFLEEKLTLDQLTVDLYNGTGTVSEVKLDVQALNELGEQQNLPIEFVDGYISHMLVSIPWSSLLSDSSFVEVKGLVLTIQPKQRADCGASMFESMWNSMTSSMQLAEECLKQGSSDGRDSEQCQPLEGLELFAQAIDSILSRVKVKFADTVIRLEHVPKDSNSGVAVEFRIKNMDYFDEAGTDPPNSTPGEAYLQQGNKTYQVAAFTARKFCLEGITMYTDEFPSRARTFSRSVTSLSNSSTPDSKNSDSNFGTAPVTPASQSPSTSHIASVQESVINEKTSHYSNLSLEPDPILFGKLSGRQEFRLKLKQGEGVQGPKVDLEVNLGSLTTFLSARQLHVLIELLHGLATPDLEDTSNVAPRSRCMEKPMDSTDFHRVEQELQQKLHPTSTMHTKGLQYTQGWSTASLDDSDEEFLPVRGRPMNESVLSDATSMEGSVSSTVSSISSASKSGSLATSPSHRFLGSSSAGPPTTHNSPFHQNVQNRTRKKSHKESGSTMLDSDPTAEVSRFHVRLSSLAIVLLHDDILTICVENNGNSLARSSVKQMKAVAEEFFDELGFFAVSGYGSRDFNTARDAFLKSCQLNHIRLLAATVIVEGDEKKTSHASLMTGTVTVASVEVLECLVDKKTPSQKANVEYVDLLKFQKNLMSEDDPQAGCTLGSEPDLKLHFKYSEKTVHHGQTKRYSHPRTDVSITLQPCFSEIDVSIVDRITALLNPQPLCRRNTKFVSGHMRNNHQNCFYQAVENPSLSDSKVDIKISCSMLTLKLRFPMPDLRPIHDMDRPPWWRRSVRKDFLIFELSSASFHTLIDSRELCKRFEVQCRDINGLFQEADTDTSVPFIHASADDKNGNSLPGGGEGFGWPRIVIQVYPESNRGDLDDIGEMEGEESMPQNSIETLESSGQKEPSPFSSKKVIHESDTPHGRSNQSAEGEELMIPGDKQEMTEFIDYASRNSRIQLEISLPCASIQLSSKHLYELIYNRINTDMFLWEPAAPKPKMASPSDLYGGNGQMGIDLTSTLLQESLYPAFSMCKSGIQYDSDSDSEDTEGVYYSVNEHRQRHRWKQQLEGGNQRGQSTMTVMLSVSQGVVNLYAPVRDSGGNVIPGQHGELQIMFDDGSMFSVSGYKGQPHVGYVCVQVNQASFYHNGLVATPYETPHLKMVGTPPPSHLDPTIYHSEAGAVIGSSEPVGTGNSSDSLDMLTVAIKIQVDDSVHNLKTFRVAAGLRGATLRHRMCTSNHSWFTQIVDFFDVIDYPVAGYAPPGVITELHMHLWDCAVDYRPLHLPLKSMVTFGSFSISSNIAAQTSTSTLRFMAEDAALFISDKTGSRHLSRPVDLRKDYVCVLDWGLFELSLRLCDRAGEQNKGSPRVDLRASNNILHVRTCADSGKALTDLLMYFASDGDLMSMDGSKNSENTTSSGNAKVDQVLVNMSAVDSNQNNAHNLSKSQVEHVHDMMEEAMKDTNGIHSKGKSRLPRSNQSKKGVEVFFFPDENCPLPAKPLNDSEFCQSMDDEDDDWEKGFCIVDKEAESGIMPGHGKPEVRILTQDPVRVVDNHFSVPLGKTDQLRAPEHFPDAILCYTLCEMTVIWHMYGGQDFGQAQPQNKTQNTKKQVKIDDNYRTGCSSCPSSPPFTMHHFARSPSDTHISGKGFVTYSKSIPSEVRNELITRKIFLGDFLYVM</sequence>
<keyword evidence="14" id="KW-1185">Reference proteome</keyword>
<evidence type="ECO:0000256" key="1">
    <source>
        <dbReference type="ARBA" id="ARBA00004406"/>
    </source>
</evidence>
<evidence type="ECO:0000256" key="2">
    <source>
        <dbReference type="ARBA" id="ARBA00004623"/>
    </source>
</evidence>
<dbReference type="FunCoup" id="A0A067QYI2">
    <property type="interactions" value="746"/>
</dbReference>
<dbReference type="GO" id="GO:0034727">
    <property type="term" value="P:piecemeal microautophagy of the nucleus"/>
    <property type="evidence" value="ECO:0007669"/>
    <property type="project" value="TreeGrafter"/>
</dbReference>
<dbReference type="PANTHER" id="PTHR13190:SF1">
    <property type="entry name" value="AUTOPHAGY-RELATED 2, ISOFORM A"/>
    <property type="match status" value="1"/>
</dbReference>